<comment type="caution">
    <text evidence="1">The sequence shown here is derived from an EMBL/GenBank/DDBJ whole genome shotgun (WGS) entry which is preliminary data.</text>
</comment>
<evidence type="ECO:0000313" key="1">
    <source>
        <dbReference type="EMBL" id="GIY07398.1"/>
    </source>
</evidence>
<reference evidence="1 2" key="1">
    <citation type="submission" date="2021-06" db="EMBL/GenBank/DDBJ databases">
        <title>Caerostris darwini draft genome.</title>
        <authorList>
            <person name="Kono N."/>
            <person name="Arakawa K."/>
        </authorList>
    </citation>
    <scope>NUCLEOTIDE SEQUENCE [LARGE SCALE GENOMIC DNA]</scope>
</reference>
<name>A0AAV4QJ06_9ARAC</name>
<gene>
    <name evidence="1" type="ORF">CDAR_434971</name>
</gene>
<keyword evidence="2" id="KW-1185">Reference proteome</keyword>
<organism evidence="1 2">
    <name type="scientific">Caerostris darwini</name>
    <dbReference type="NCBI Taxonomy" id="1538125"/>
    <lineage>
        <taxon>Eukaryota</taxon>
        <taxon>Metazoa</taxon>
        <taxon>Ecdysozoa</taxon>
        <taxon>Arthropoda</taxon>
        <taxon>Chelicerata</taxon>
        <taxon>Arachnida</taxon>
        <taxon>Araneae</taxon>
        <taxon>Araneomorphae</taxon>
        <taxon>Entelegynae</taxon>
        <taxon>Araneoidea</taxon>
        <taxon>Araneidae</taxon>
        <taxon>Caerostris</taxon>
    </lineage>
</organism>
<dbReference type="EMBL" id="BPLQ01004336">
    <property type="protein sequence ID" value="GIY07398.1"/>
    <property type="molecule type" value="Genomic_DNA"/>
</dbReference>
<proteinExistence type="predicted"/>
<protein>
    <submittedName>
        <fullName evidence="1">Uncharacterized protein</fullName>
    </submittedName>
</protein>
<dbReference type="Proteomes" id="UP001054837">
    <property type="component" value="Unassembled WGS sequence"/>
</dbReference>
<evidence type="ECO:0000313" key="2">
    <source>
        <dbReference type="Proteomes" id="UP001054837"/>
    </source>
</evidence>
<dbReference type="AlphaFoldDB" id="A0AAV4QJ06"/>
<sequence length="115" mass="13107">MIRLMLQSSSILDLLVLSVFGYIDSIRVSITLHDRHASVIVGLWFHPYCWYSVIKSIGVSVTLHNRHASVIVGLWFHPYCWYSVIESIGVSVTLHDRHASVIVGLWFTRTVGIRT</sequence>
<accession>A0AAV4QJ06</accession>